<evidence type="ECO:0000313" key="2">
    <source>
        <dbReference type="Proteomes" id="UP000030901"/>
    </source>
</evidence>
<protein>
    <recommendedName>
        <fullName evidence="3">Bacterial transcription activator effector binding domain-containing protein</fullName>
    </recommendedName>
</protein>
<dbReference type="RefSeq" id="WP_039105099.1">
    <property type="nucleotide sequence ID" value="NZ_CP009056.1"/>
</dbReference>
<dbReference type="Gene3D" id="3.20.80.10">
    <property type="entry name" value="Regulatory factor, effector binding domain"/>
    <property type="match status" value="1"/>
</dbReference>
<proteinExistence type="predicted"/>
<dbReference type="HOGENOM" id="CLU_1576197_0_0_6"/>
<sequence>MFSNNLQIIGRQTLKKMIGKSIELYTTHHSLDISEQSNNQKIFNLWQQFMVKYYSQLKPFLINENIISLEGTIADNHIRKWAMVEIDDENDNLSKFTELEILTLNSNYFGFTHTGSAIQFNSSFQKSIEYLKTNKIQIDERYPRLEIMHNIYQPDVPLSKEQFWIPIIC</sequence>
<gene>
    <name evidence="1" type="ORF">FPB0191_01536</name>
</gene>
<evidence type="ECO:0000313" key="1">
    <source>
        <dbReference type="EMBL" id="AJA45352.1"/>
    </source>
</evidence>
<reference evidence="1 2" key="1">
    <citation type="journal article" date="2014" name="Appl. Environ. Microbiol.">
        <title>Gut symbionts from distinct hosts exhibit genotoxic activity via divergent colibactin biosynthetic pathways.</title>
        <authorList>
            <person name="Engel P."/>
            <person name="Vizcaino M.I."/>
            <person name="Crawford J.M."/>
        </authorList>
    </citation>
    <scope>NUCLEOTIDE SEQUENCE [LARGE SCALE GENOMIC DNA]</scope>
    <source>
        <strain evidence="1 2">PEB0191</strain>
    </source>
</reference>
<organism evidence="1 2">
    <name type="scientific">Frischella perrara</name>
    <dbReference type="NCBI Taxonomy" id="1267021"/>
    <lineage>
        <taxon>Bacteria</taxon>
        <taxon>Pseudomonadati</taxon>
        <taxon>Pseudomonadota</taxon>
        <taxon>Gammaproteobacteria</taxon>
        <taxon>Orbales</taxon>
        <taxon>Orbaceae</taxon>
        <taxon>Frischella</taxon>
    </lineage>
</organism>
<accession>A0A0A7S3E8</accession>
<keyword evidence="2" id="KW-1185">Reference proteome</keyword>
<evidence type="ECO:0008006" key="3">
    <source>
        <dbReference type="Google" id="ProtNLM"/>
    </source>
</evidence>
<dbReference type="InterPro" id="IPR011256">
    <property type="entry name" value="Reg_factor_effector_dom_sf"/>
</dbReference>
<dbReference type="STRING" id="1267021.FPB0191_01536"/>
<dbReference type="KEGG" id="fpp:FPB0191_01536"/>
<dbReference type="AlphaFoldDB" id="A0A0A7S3E8"/>
<dbReference type="Proteomes" id="UP000030901">
    <property type="component" value="Chromosome"/>
</dbReference>
<dbReference type="EMBL" id="CP009056">
    <property type="protein sequence ID" value="AJA45352.1"/>
    <property type="molecule type" value="Genomic_DNA"/>
</dbReference>
<name>A0A0A7S3E8_FRIPE</name>